<protein>
    <submittedName>
        <fullName evidence="1">Uncharacterized protein</fullName>
    </submittedName>
</protein>
<dbReference type="AlphaFoldDB" id="A0A5P1EM16"/>
<evidence type="ECO:0000313" key="2">
    <source>
        <dbReference type="Proteomes" id="UP000243459"/>
    </source>
</evidence>
<dbReference type="Gramene" id="ONK65839">
    <property type="protein sequence ID" value="ONK65839"/>
    <property type="gene ID" value="A4U43_C06F1500"/>
</dbReference>
<gene>
    <name evidence="1" type="ORF">A4U43_C06F1500</name>
</gene>
<evidence type="ECO:0000313" key="1">
    <source>
        <dbReference type="EMBL" id="ONK65839.1"/>
    </source>
</evidence>
<organism evidence="1 2">
    <name type="scientific">Asparagus officinalis</name>
    <name type="common">Garden asparagus</name>
    <dbReference type="NCBI Taxonomy" id="4686"/>
    <lineage>
        <taxon>Eukaryota</taxon>
        <taxon>Viridiplantae</taxon>
        <taxon>Streptophyta</taxon>
        <taxon>Embryophyta</taxon>
        <taxon>Tracheophyta</taxon>
        <taxon>Spermatophyta</taxon>
        <taxon>Magnoliopsida</taxon>
        <taxon>Liliopsida</taxon>
        <taxon>Asparagales</taxon>
        <taxon>Asparagaceae</taxon>
        <taxon>Asparagoideae</taxon>
        <taxon>Asparagus</taxon>
    </lineage>
</organism>
<reference evidence="2" key="1">
    <citation type="journal article" date="2017" name="Nat. Commun.">
        <title>The asparagus genome sheds light on the origin and evolution of a young Y chromosome.</title>
        <authorList>
            <person name="Harkess A."/>
            <person name="Zhou J."/>
            <person name="Xu C."/>
            <person name="Bowers J.E."/>
            <person name="Van der Hulst R."/>
            <person name="Ayyampalayam S."/>
            <person name="Mercati F."/>
            <person name="Riccardi P."/>
            <person name="McKain M.R."/>
            <person name="Kakrana A."/>
            <person name="Tang H."/>
            <person name="Ray J."/>
            <person name="Groenendijk J."/>
            <person name="Arikit S."/>
            <person name="Mathioni S.M."/>
            <person name="Nakano M."/>
            <person name="Shan H."/>
            <person name="Telgmann-Rauber A."/>
            <person name="Kanno A."/>
            <person name="Yue Z."/>
            <person name="Chen H."/>
            <person name="Li W."/>
            <person name="Chen Y."/>
            <person name="Xu X."/>
            <person name="Zhang Y."/>
            <person name="Luo S."/>
            <person name="Chen H."/>
            <person name="Gao J."/>
            <person name="Mao Z."/>
            <person name="Pires J.C."/>
            <person name="Luo M."/>
            <person name="Kudrna D."/>
            <person name="Wing R.A."/>
            <person name="Meyers B.C."/>
            <person name="Yi K."/>
            <person name="Kong H."/>
            <person name="Lavrijsen P."/>
            <person name="Sunseri F."/>
            <person name="Falavigna A."/>
            <person name="Ye Y."/>
            <person name="Leebens-Mack J.H."/>
            <person name="Chen G."/>
        </authorList>
    </citation>
    <scope>NUCLEOTIDE SEQUENCE [LARGE SCALE GENOMIC DNA]</scope>
    <source>
        <strain evidence="2">cv. DH0086</strain>
    </source>
</reference>
<dbReference type="Proteomes" id="UP000243459">
    <property type="component" value="Chromosome 6"/>
</dbReference>
<sequence>MGEERMKVIEEAFEEMSSRVLPSPVEDAYLDALHTNNLIEYEPEYLMEFDRNPDIDDTPPMSLEEVLQKAKPFLMAYEGIKSQEEWEELDRVAKTLPENIPSSVKRFTDRAVLSLQEHSEEEALNYLEIVLAISGMTNFQRRRSRIDGDLIE</sequence>
<dbReference type="PANTHER" id="PTHR47911">
    <property type="entry name" value="HYDROXYPROLINE-RICH GLYCOPROTEIN-LIKE"/>
    <property type="match status" value="1"/>
</dbReference>
<proteinExistence type="predicted"/>
<name>A0A5P1EM16_ASPOF</name>
<accession>A0A5P1EM16</accession>
<dbReference type="EMBL" id="CM007386">
    <property type="protein sequence ID" value="ONK65839.1"/>
    <property type="molecule type" value="Genomic_DNA"/>
</dbReference>
<keyword evidence="2" id="KW-1185">Reference proteome</keyword>
<dbReference type="PANTHER" id="PTHR47911:SF1">
    <property type="entry name" value="OS06G0664400 PROTEIN"/>
    <property type="match status" value="1"/>
</dbReference>